<dbReference type="OrthoDB" id="4576828at2"/>
<evidence type="ECO:0000313" key="1">
    <source>
        <dbReference type="EMBL" id="SUA48732.1"/>
    </source>
</evidence>
<proteinExistence type="predicted"/>
<organism evidence="1 2">
    <name type="scientific">Nocardia africana</name>
    <dbReference type="NCBI Taxonomy" id="134964"/>
    <lineage>
        <taxon>Bacteria</taxon>
        <taxon>Bacillati</taxon>
        <taxon>Actinomycetota</taxon>
        <taxon>Actinomycetes</taxon>
        <taxon>Mycobacteriales</taxon>
        <taxon>Nocardiaceae</taxon>
        <taxon>Nocardia</taxon>
    </lineage>
</organism>
<evidence type="ECO:0000313" key="2">
    <source>
        <dbReference type="Proteomes" id="UP000255082"/>
    </source>
</evidence>
<dbReference type="RefSeq" id="WP_062969085.1">
    <property type="nucleotide sequence ID" value="NZ_JAJFOE010000002.1"/>
</dbReference>
<dbReference type="Proteomes" id="UP000255082">
    <property type="component" value="Unassembled WGS sequence"/>
</dbReference>
<reference evidence="1 2" key="1">
    <citation type="submission" date="2018-06" db="EMBL/GenBank/DDBJ databases">
        <authorList>
            <consortium name="Pathogen Informatics"/>
            <person name="Doyle S."/>
        </authorList>
    </citation>
    <scope>NUCLEOTIDE SEQUENCE [LARGE SCALE GENOMIC DNA]</scope>
    <source>
        <strain evidence="1 2">NCTC13184</strain>
    </source>
</reference>
<gene>
    <name evidence="1" type="ORF">NCTC13184_07287</name>
</gene>
<dbReference type="AlphaFoldDB" id="A0A378X6G7"/>
<name>A0A378X6G7_9NOCA</name>
<sequence>MTDTGVAETTTPAVPDLDTEKQILVARIHKWAHRRGYEDRAEIVLNDIGLGSMLPGGPQPYTLDLSALRDAIPTELDLQLRDHQRGPGSLAVRVESFISDQLTSFNNKLYRSELTAKEVAEQSASVDVTAVLDEWGATTSPYPPAGTEEIEQFRHRTIKAVLKVGNDRGYCGVLEDAIQEIGLMDYLPAREKDMDIEIPADLGRISVTLELDRLGQMTRSEFIRTVALEISNRIADKADLLPPDLISDPVENSGL</sequence>
<protein>
    <submittedName>
        <fullName evidence="1">Uncharacterized protein</fullName>
    </submittedName>
</protein>
<dbReference type="EMBL" id="UGRU01000001">
    <property type="protein sequence ID" value="SUA48732.1"/>
    <property type="molecule type" value="Genomic_DNA"/>
</dbReference>
<accession>A0A378X6G7</accession>